<evidence type="ECO:0008006" key="4">
    <source>
        <dbReference type="Google" id="ProtNLM"/>
    </source>
</evidence>
<evidence type="ECO:0000313" key="2">
    <source>
        <dbReference type="EMBL" id="CAB3375463.1"/>
    </source>
</evidence>
<comment type="caution">
    <text evidence="2">The sequence shown here is derived from an EMBL/GenBank/DDBJ whole genome shotgun (WGS) entry which is preliminary data.</text>
</comment>
<dbReference type="PANTHER" id="PTHR39072:SF3">
    <property type="entry name" value="RE48511P"/>
    <property type="match status" value="1"/>
</dbReference>
<dbReference type="OrthoDB" id="6430068at2759"/>
<reference evidence="2 3" key="1">
    <citation type="submission" date="2020-04" db="EMBL/GenBank/DDBJ databases">
        <authorList>
            <person name="Alioto T."/>
            <person name="Alioto T."/>
            <person name="Gomez Garrido J."/>
        </authorList>
    </citation>
    <scope>NUCLEOTIDE SEQUENCE [LARGE SCALE GENOMIC DNA]</scope>
</reference>
<proteinExistence type="predicted"/>
<name>A0A8S1D3L5_9INSE</name>
<dbReference type="EMBL" id="CADEPI010000112">
    <property type="protein sequence ID" value="CAB3375463.1"/>
    <property type="molecule type" value="Genomic_DNA"/>
</dbReference>
<dbReference type="Proteomes" id="UP000494165">
    <property type="component" value="Unassembled WGS sequence"/>
</dbReference>
<sequence>MERNCGNSFEESDNVNGLGASHAALTSPTPGNGVAASHGEDSGATEASPELQAEGAEEHHVHEPAPAQETIRVEISTPADFSDVYYEIATIKSPYTFQVGSVKNTRYITVTSTFEKNLVTPTESPEILPTEPLTENILATSTQGFENVNQLPVDASIATLPPIVLATNVETPPLETVTETFNTTQLMLKTHVLPVIQQGGTDTKLYTLVQSYHITRFVTAIKTLPPSDAFQFLPSRALNEFNTRLDEAGSELHELELSENDQDGEDEQRRLILPPDLDLAQIGAPTTPASPQYSPEQLQQLALLRYLNPLAPVPAITTSKPVVKKETIFESHVIPLFNGLSTVYTTISRPVSTVAKTEYEVTTIAPTGLLQPQFTVTSQPVVTQTMVTQINSKVIKLNFGAKTVFTTLYESTVVPTVLTTYLTTQIPVQPTAAPFPNFFPGAFPGFPFVG</sequence>
<evidence type="ECO:0000313" key="3">
    <source>
        <dbReference type="Proteomes" id="UP000494165"/>
    </source>
</evidence>
<feature type="region of interest" description="Disordered" evidence="1">
    <location>
        <begin position="1"/>
        <end position="69"/>
    </location>
</feature>
<protein>
    <recommendedName>
        <fullName evidence="4">DUF4758 domain-containing protein</fullName>
    </recommendedName>
</protein>
<evidence type="ECO:0000256" key="1">
    <source>
        <dbReference type="SAM" id="MobiDB-lite"/>
    </source>
</evidence>
<organism evidence="2 3">
    <name type="scientific">Cloeon dipterum</name>
    <dbReference type="NCBI Taxonomy" id="197152"/>
    <lineage>
        <taxon>Eukaryota</taxon>
        <taxon>Metazoa</taxon>
        <taxon>Ecdysozoa</taxon>
        <taxon>Arthropoda</taxon>
        <taxon>Hexapoda</taxon>
        <taxon>Insecta</taxon>
        <taxon>Pterygota</taxon>
        <taxon>Palaeoptera</taxon>
        <taxon>Ephemeroptera</taxon>
        <taxon>Pisciforma</taxon>
        <taxon>Baetidae</taxon>
        <taxon>Cloeon</taxon>
    </lineage>
</organism>
<dbReference type="AlphaFoldDB" id="A0A8S1D3L5"/>
<keyword evidence="3" id="KW-1185">Reference proteome</keyword>
<dbReference type="PANTHER" id="PTHR39072">
    <property type="entry name" value="RE48511P"/>
    <property type="match status" value="1"/>
</dbReference>
<gene>
    <name evidence="2" type="ORF">CLODIP_2_CD00999</name>
</gene>
<accession>A0A8S1D3L5</accession>